<protein>
    <submittedName>
        <fullName evidence="3">Uncharacterized protein</fullName>
    </submittedName>
</protein>
<keyword evidence="2" id="KW-0812">Transmembrane</keyword>
<dbReference type="AlphaFoldDB" id="A0A5P8FJH6"/>
<name>A0A5P8FJH6_9MICO</name>
<feature type="compositionally biased region" description="Basic and acidic residues" evidence="1">
    <location>
        <begin position="48"/>
        <end position="61"/>
    </location>
</feature>
<gene>
    <name evidence="3" type="ORF">EEW87_002010</name>
</gene>
<dbReference type="Proteomes" id="UP000271708">
    <property type="component" value="Chromosome"/>
</dbReference>
<dbReference type="EMBL" id="CP044548">
    <property type="protein sequence ID" value="QFQ29363.2"/>
    <property type="molecule type" value="Genomic_DNA"/>
</dbReference>
<dbReference type="GeneID" id="59163215"/>
<dbReference type="KEGG" id="jme:EEW87_002010"/>
<reference evidence="3 4" key="1">
    <citation type="submission" date="2019-09" db="EMBL/GenBank/DDBJ databases">
        <title>Complete Genome Sequence of Janibacter melonis M714 with both human health impact and industrial applications.</title>
        <authorList>
            <person name="Jin M."/>
            <person name="Zhao Q.R."/>
        </authorList>
    </citation>
    <scope>NUCLEOTIDE SEQUENCE [LARGE SCALE GENOMIC DNA]</scope>
    <source>
        <strain evidence="3 4">M714</strain>
    </source>
</reference>
<organism evidence="3 4">
    <name type="scientific">Janibacter melonis</name>
    <dbReference type="NCBI Taxonomy" id="262209"/>
    <lineage>
        <taxon>Bacteria</taxon>
        <taxon>Bacillati</taxon>
        <taxon>Actinomycetota</taxon>
        <taxon>Actinomycetes</taxon>
        <taxon>Micrococcales</taxon>
        <taxon>Intrasporangiaceae</taxon>
        <taxon>Janibacter</taxon>
    </lineage>
</organism>
<evidence type="ECO:0000256" key="2">
    <source>
        <dbReference type="SAM" id="Phobius"/>
    </source>
</evidence>
<keyword evidence="2" id="KW-1133">Transmembrane helix</keyword>
<sequence length="89" mass="9921">MDDRRRERITWSVVAAGAGLLLITAYAFPTAALMVMLLVALPGTRGGGRPDRGERRDERRQPPLTSSRLQHDEARWTVMVHRASVVLAL</sequence>
<accession>A0A5P8FJH6</accession>
<feature type="transmembrane region" description="Helical" evidence="2">
    <location>
        <begin position="12"/>
        <end position="41"/>
    </location>
</feature>
<evidence type="ECO:0000313" key="3">
    <source>
        <dbReference type="EMBL" id="QFQ29363.2"/>
    </source>
</evidence>
<evidence type="ECO:0000313" key="4">
    <source>
        <dbReference type="Proteomes" id="UP000271708"/>
    </source>
</evidence>
<dbReference type="RefSeq" id="WP_123091399.1">
    <property type="nucleotide sequence ID" value="NZ_CAJFZZ010000039.1"/>
</dbReference>
<proteinExistence type="predicted"/>
<feature type="region of interest" description="Disordered" evidence="1">
    <location>
        <begin position="44"/>
        <end position="70"/>
    </location>
</feature>
<evidence type="ECO:0000256" key="1">
    <source>
        <dbReference type="SAM" id="MobiDB-lite"/>
    </source>
</evidence>
<keyword evidence="2" id="KW-0472">Membrane</keyword>